<feature type="region of interest" description="Disordered" evidence="9">
    <location>
        <begin position="287"/>
        <end position="311"/>
    </location>
</feature>
<feature type="compositionally biased region" description="Polar residues" evidence="9">
    <location>
        <begin position="114"/>
        <end position="123"/>
    </location>
</feature>
<accession>A0A9P0T3A2</accession>
<dbReference type="InterPro" id="IPR036910">
    <property type="entry name" value="HMG_box_dom_sf"/>
</dbReference>
<evidence type="ECO:0000256" key="6">
    <source>
        <dbReference type="ARBA" id="ARBA00023125"/>
    </source>
</evidence>
<feature type="domain" description="HMG box" evidence="10">
    <location>
        <begin position="309"/>
        <end position="379"/>
    </location>
</feature>
<feature type="compositionally biased region" description="Low complexity" evidence="9">
    <location>
        <begin position="98"/>
        <end position="113"/>
    </location>
</feature>
<feature type="DNA-binding region" description="HMG box" evidence="8">
    <location>
        <begin position="400"/>
        <end position="468"/>
    </location>
</feature>
<dbReference type="Gene3D" id="1.10.30.10">
    <property type="entry name" value="High mobility group box domain"/>
    <property type="match status" value="2"/>
</dbReference>
<organism evidence="11 12">
    <name type="scientific">Pieris brassicae</name>
    <name type="common">White butterfly</name>
    <name type="synonym">Large white butterfly</name>
    <dbReference type="NCBI Taxonomy" id="7116"/>
    <lineage>
        <taxon>Eukaryota</taxon>
        <taxon>Metazoa</taxon>
        <taxon>Ecdysozoa</taxon>
        <taxon>Arthropoda</taxon>
        <taxon>Hexapoda</taxon>
        <taxon>Insecta</taxon>
        <taxon>Pterygota</taxon>
        <taxon>Neoptera</taxon>
        <taxon>Endopterygota</taxon>
        <taxon>Lepidoptera</taxon>
        <taxon>Glossata</taxon>
        <taxon>Ditrysia</taxon>
        <taxon>Papilionoidea</taxon>
        <taxon>Pieridae</taxon>
        <taxon>Pierinae</taxon>
        <taxon>Pieris</taxon>
    </lineage>
</organism>
<dbReference type="GO" id="GO:0005634">
    <property type="term" value="C:nucleus"/>
    <property type="evidence" value="ECO:0007669"/>
    <property type="project" value="UniProtKB-SubCell"/>
</dbReference>
<feature type="compositionally biased region" description="Low complexity" evidence="9">
    <location>
        <begin position="124"/>
        <end position="150"/>
    </location>
</feature>
<sequence>MGDRGATGGAWGARDDASWWSGGAGEIQHQQQINEDIARSTAAATHQLYTYKMTGGFSNPSGDNPTPNFDYRLINNSNTRDESPQQTWWYASGSVENQQTSSPTSQNQSTSDSEQSNQQANGIQQSHQVLQQQQQQAQKDQQSQMQQNQLQQQLEQHQNLQQAIQQAQNLQQSLHQNQQQTLQQMLQQQQQQQLQQLQQQQQQQQQQPQQQIKIEQSNNQQNIIQVTQAQAQALVAQAALQQQVVQTLQQQQQSLQEHLQAVQQQQIQAALQRQSATLQELQQQAQQQALISQNTPKTRMPRSKPPNKPRGRMTAYAFFVQSCREEHKKKYPDENVVFAAFSKKCAERWSTMSEKEKMRFHEMADQDKKRYDLEMKDYVPPKFTKVRGRKRQQPKDPNAPKRSLSAFFWFCNDERSKVKANNPEYTMGDIAKELGRRWAAADSDTKTKYESLSETDKARYDREMTAYKKGSLVLGIQPQQIMIEPDDEEVEFNGDDEYK</sequence>
<reference evidence="11" key="1">
    <citation type="submission" date="2022-05" db="EMBL/GenBank/DDBJ databases">
        <authorList>
            <person name="Okamura Y."/>
        </authorList>
    </citation>
    <scope>NUCLEOTIDE SEQUENCE</scope>
</reference>
<dbReference type="Proteomes" id="UP001152562">
    <property type="component" value="Unassembled WGS sequence"/>
</dbReference>
<dbReference type="Pfam" id="PF09011">
    <property type="entry name" value="HMG_box_2"/>
    <property type="match status" value="1"/>
</dbReference>
<evidence type="ECO:0000256" key="9">
    <source>
        <dbReference type="SAM" id="MobiDB-lite"/>
    </source>
</evidence>
<evidence type="ECO:0000256" key="4">
    <source>
        <dbReference type="ARBA" id="ARBA00022454"/>
    </source>
</evidence>
<dbReference type="PRINTS" id="PR00886">
    <property type="entry name" value="HIGHMOBLTY12"/>
</dbReference>
<feature type="region of interest" description="Disordered" evidence="9">
    <location>
        <begin position="1"/>
        <end position="28"/>
    </location>
</feature>
<evidence type="ECO:0000256" key="5">
    <source>
        <dbReference type="ARBA" id="ARBA00022737"/>
    </source>
</evidence>
<dbReference type="FunFam" id="1.10.30.10:FF:000016">
    <property type="entry name" value="FACT complex subunit SSRP1"/>
    <property type="match status" value="1"/>
</dbReference>
<keyword evidence="7 8" id="KW-0539">Nucleus</keyword>
<dbReference type="GO" id="GO:0003677">
    <property type="term" value="F:DNA binding"/>
    <property type="evidence" value="ECO:0007669"/>
    <property type="project" value="UniProtKB-UniRule"/>
</dbReference>
<proteinExistence type="inferred from homology"/>
<comment type="similarity">
    <text evidence="3">Belongs to the HMGB family.</text>
</comment>
<evidence type="ECO:0000313" key="12">
    <source>
        <dbReference type="Proteomes" id="UP001152562"/>
    </source>
</evidence>
<keyword evidence="4" id="KW-0158">Chromosome</keyword>
<dbReference type="Pfam" id="PF00505">
    <property type="entry name" value="HMG_box"/>
    <property type="match status" value="1"/>
</dbReference>
<evidence type="ECO:0000256" key="8">
    <source>
        <dbReference type="PROSITE-ProRule" id="PRU00267"/>
    </source>
</evidence>
<dbReference type="OrthoDB" id="1919336at2759"/>
<feature type="compositionally biased region" description="Polar residues" evidence="9">
    <location>
        <begin position="56"/>
        <end position="67"/>
    </location>
</feature>
<evidence type="ECO:0000256" key="3">
    <source>
        <dbReference type="ARBA" id="ARBA00008774"/>
    </source>
</evidence>
<feature type="compositionally biased region" description="Polar residues" evidence="9">
    <location>
        <begin position="74"/>
        <end position="97"/>
    </location>
</feature>
<feature type="compositionally biased region" description="Basic residues" evidence="9">
    <location>
        <begin position="299"/>
        <end position="311"/>
    </location>
</feature>
<keyword evidence="5" id="KW-0677">Repeat</keyword>
<feature type="domain" description="HMG box" evidence="10">
    <location>
        <begin position="400"/>
        <end position="468"/>
    </location>
</feature>
<protein>
    <recommendedName>
        <fullName evidence="10">HMG box domain-containing protein</fullName>
    </recommendedName>
</protein>
<dbReference type="SMART" id="SM00398">
    <property type="entry name" value="HMG"/>
    <property type="match status" value="2"/>
</dbReference>
<dbReference type="InterPro" id="IPR050342">
    <property type="entry name" value="HMGB"/>
</dbReference>
<keyword evidence="12" id="KW-1185">Reference proteome</keyword>
<dbReference type="FunFam" id="1.10.30.10:FF:000013">
    <property type="entry name" value="High mobility group protein B3"/>
    <property type="match status" value="1"/>
</dbReference>
<dbReference type="InterPro" id="IPR009071">
    <property type="entry name" value="HMG_box_dom"/>
</dbReference>
<feature type="DNA-binding region" description="HMG box" evidence="8">
    <location>
        <begin position="309"/>
        <end position="379"/>
    </location>
</feature>
<dbReference type="CDD" id="cd21978">
    <property type="entry name" value="HMG-box_HMGB_rpt1"/>
    <property type="match status" value="1"/>
</dbReference>
<evidence type="ECO:0000313" key="11">
    <source>
        <dbReference type="EMBL" id="CAH3992074.1"/>
    </source>
</evidence>
<comment type="subcellular location">
    <subcellularLocation>
        <location evidence="2">Chromosome</location>
    </subcellularLocation>
    <subcellularLocation>
        <location evidence="1">Nucleus</location>
    </subcellularLocation>
</comment>
<dbReference type="SUPFAM" id="SSF47095">
    <property type="entry name" value="HMG-box"/>
    <property type="match status" value="2"/>
</dbReference>
<dbReference type="GO" id="GO:0005694">
    <property type="term" value="C:chromosome"/>
    <property type="evidence" value="ECO:0007669"/>
    <property type="project" value="UniProtKB-SubCell"/>
</dbReference>
<dbReference type="PANTHER" id="PTHR48112">
    <property type="entry name" value="HIGH MOBILITY GROUP PROTEIN DSP1"/>
    <property type="match status" value="1"/>
</dbReference>
<evidence type="ECO:0000256" key="2">
    <source>
        <dbReference type="ARBA" id="ARBA00004286"/>
    </source>
</evidence>
<keyword evidence="6 8" id="KW-0238">DNA-binding</keyword>
<evidence type="ECO:0000256" key="1">
    <source>
        <dbReference type="ARBA" id="ARBA00004123"/>
    </source>
</evidence>
<name>A0A9P0T3A2_PIEBR</name>
<comment type="caution">
    <text evidence="11">The sequence shown here is derived from an EMBL/GenBank/DDBJ whole genome shotgun (WGS) entry which is preliminary data.</text>
</comment>
<evidence type="ECO:0000259" key="10">
    <source>
        <dbReference type="PROSITE" id="PS50118"/>
    </source>
</evidence>
<feature type="region of interest" description="Disordered" evidence="9">
    <location>
        <begin position="52"/>
        <end position="150"/>
    </location>
</feature>
<dbReference type="EMBL" id="CALOZG010000003">
    <property type="protein sequence ID" value="CAH3992074.1"/>
    <property type="molecule type" value="Genomic_DNA"/>
</dbReference>
<dbReference type="PANTHER" id="PTHR48112:SF32">
    <property type="entry name" value="HIGH MOBILITY GROUP PROTEIN B3"/>
    <property type="match status" value="1"/>
</dbReference>
<dbReference type="PROSITE" id="PS50118">
    <property type="entry name" value="HMG_BOX_2"/>
    <property type="match status" value="2"/>
</dbReference>
<feature type="compositionally biased region" description="Gly residues" evidence="9">
    <location>
        <begin position="1"/>
        <end position="11"/>
    </location>
</feature>
<evidence type="ECO:0000256" key="7">
    <source>
        <dbReference type="ARBA" id="ARBA00023242"/>
    </source>
</evidence>
<gene>
    <name evidence="11" type="ORF">PIBRA_LOCUS2211</name>
</gene>
<dbReference type="AlphaFoldDB" id="A0A9P0T3A2"/>